<reference evidence="1 2" key="1">
    <citation type="submission" date="2019-05" db="EMBL/GenBank/DDBJ databases">
        <title>Mikania micrantha, genome provides insights into the molecular mechanism of rapid growth.</title>
        <authorList>
            <person name="Liu B."/>
        </authorList>
    </citation>
    <scope>NUCLEOTIDE SEQUENCE [LARGE SCALE GENOMIC DNA]</scope>
    <source>
        <strain evidence="1">NLD-2019</strain>
        <tissue evidence="1">Leaf</tissue>
    </source>
</reference>
<dbReference type="AlphaFoldDB" id="A0A5N6P242"/>
<organism evidence="1 2">
    <name type="scientific">Mikania micrantha</name>
    <name type="common">bitter vine</name>
    <dbReference type="NCBI Taxonomy" id="192012"/>
    <lineage>
        <taxon>Eukaryota</taxon>
        <taxon>Viridiplantae</taxon>
        <taxon>Streptophyta</taxon>
        <taxon>Embryophyta</taxon>
        <taxon>Tracheophyta</taxon>
        <taxon>Spermatophyta</taxon>
        <taxon>Magnoliopsida</taxon>
        <taxon>eudicotyledons</taxon>
        <taxon>Gunneridae</taxon>
        <taxon>Pentapetalae</taxon>
        <taxon>asterids</taxon>
        <taxon>campanulids</taxon>
        <taxon>Asterales</taxon>
        <taxon>Asteraceae</taxon>
        <taxon>Asteroideae</taxon>
        <taxon>Heliantheae alliance</taxon>
        <taxon>Eupatorieae</taxon>
        <taxon>Mikania</taxon>
    </lineage>
</organism>
<dbReference type="PANTHER" id="PTHR33223">
    <property type="entry name" value="CCHC-TYPE DOMAIN-CONTAINING PROTEIN"/>
    <property type="match status" value="1"/>
</dbReference>
<dbReference type="EMBL" id="SZYD01000007">
    <property type="protein sequence ID" value="KAD5802868.1"/>
    <property type="molecule type" value="Genomic_DNA"/>
</dbReference>
<accession>A0A5N6P242</accession>
<keyword evidence="2" id="KW-1185">Reference proteome</keyword>
<dbReference type="Proteomes" id="UP000326396">
    <property type="component" value="Linkage Group LG15"/>
</dbReference>
<gene>
    <name evidence="1" type="ORF">E3N88_14228</name>
</gene>
<evidence type="ECO:0008006" key="3">
    <source>
        <dbReference type="Google" id="ProtNLM"/>
    </source>
</evidence>
<evidence type="ECO:0000313" key="1">
    <source>
        <dbReference type="EMBL" id="KAD5802868.1"/>
    </source>
</evidence>
<comment type="caution">
    <text evidence="1">The sequence shown here is derived from an EMBL/GenBank/DDBJ whole genome shotgun (WGS) entry which is preliminary data.</text>
</comment>
<proteinExistence type="predicted"/>
<sequence>MVGPENDNKESSMRSCCKDLSSIVQESRKKEDASLCMISWYNVLIPRTSLPTPITGNTYNYFSIDTANFGFSQETRITPQVAKEIQKLRDMISSVLGVVKHIPKVPFSCNMTFERLTSDLYRITHGSDESLRSYVNKFGRESLDIPNLDITTAVQAFKMGLQRNSPFYDDLVMNPCRNMDEV</sequence>
<name>A0A5N6P242_9ASTR</name>
<protein>
    <recommendedName>
        <fullName evidence="3">Retrotransposon gag domain-containing protein</fullName>
    </recommendedName>
</protein>
<dbReference type="PANTHER" id="PTHR33223:SF9">
    <property type="entry name" value="RETROTRANSPOSON GAG DOMAIN-CONTAINING PROTEIN"/>
    <property type="match status" value="1"/>
</dbReference>
<evidence type="ECO:0000313" key="2">
    <source>
        <dbReference type="Proteomes" id="UP000326396"/>
    </source>
</evidence>